<evidence type="ECO:0000256" key="1">
    <source>
        <dbReference type="ARBA" id="ARBA00008558"/>
    </source>
</evidence>
<dbReference type="Gene3D" id="3.90.550.10">
    <property type="entry name" value="Spore Coat Polysaccharide Biosynthesis Protein SpsA, Chain A"/>
    <property type="match status" value="1"/>
</dbReference>
<dbReference type="InterPro" id="IPR012341">
    <property type="entry name" value="6hp_glycosidase-like_sf"/>
</dbReference>
<dbReference type="InterPro" id="IPR051161">
    <property type="entry name" value="Mannose-6P_isomerase_type2"/>
</dbReference>
<dbReference type="RefSeq" id="WP_376833336.1">
    <property type="nucleotide sequence ID" value="NZ_JBHLSW010000002.1"/>
</dbReference>
<dbReference type="Pfam" id="PF07221">
    <property type="entry name" value="GlcNAc_2-epim"/>
    <property type="match status" value="1"/>
</dbReference>
<keyword evidence="6" id="KW-1185">Reference proteome</keyword>
<dbReference type="SUPFAM" id="SSF53448">
    <property type="entry name" value="Nucleotide-diphospho-sugar transferases"/>
    <property type="match status" value="1"/>
</dbReference>
<feature type="domain" description="MannoseP isomerase/GMP-like beta-helix" evidence="4">
    <location>
        <begin position="296"/>
        <end position="341"/>
    </location>
</feature>
<dbReference type="InterPro" id="IPR005835">
    <property type="entry name" value="NTP_transferase_dom"/>
</dbReference>
<proteinExistence type="inferred from homology"/>
<name>A0ABV6QYW0_9CAUL</name>
<dbReference type="Gene3D" id="1.50.10.10">
    <property type="match status" value="1"/>
</dbReference>
<protein>
    <submittedName>
        <fullName evidence="5">AGE family epimerase/isomerase</fullName>
    </submittedName>
</protein>
<dbReference type="EMBL" id="JBHLSW010000002">
    <property type="protein sequence ID" value="MFC0632411.1"/>
    <property type="molecule type" value="Genomic_DNA"/>
</dbReference>
<dbReference type="Pfam" id="PF22640">
    <property type="entry name" value="ManC_GMP_beta-helix"/>
    <property type="match status" value="1"/>
</dbReference>
<comment type="similarity">
    <text evidence="1">Belongs to the N-acylglucosamine 2-epimerase family.</text>
</comment>
<dbReference type="PANTHER" id="PTHR46390:SF1">
    <property type="entry name" value="MANNOSE-1-PHOSPHATE GUANYLYLTRANSFERASE"/>
    <property type="match status" value="1"/>
</dbReference>
<reference evidence="5 6" key="1">
    <citation type="submission" date="2024-09" db="EMBL/GenBank/DDBJ databases">
        <authorList>
            <person name="Sun Q."/>
            <person name="Mori K."/>
        </authorList>
    </citation>
    <scope>NUCLEOTIDE SEQUENCE [LARGE SCALE GENOMIC DNA]</scope>
    <source>
        <strain evidence="5 6">NCAIM B.02621</strain>
    </source>
</reference>
<dbReference type="InterPro" id="IPR054566">
    <property type="entry name" value="ManC/GMP-like_b-helix"/>
</dbReference>
<dbReference type="Pfam" id="PF00483">
    <property type="entry name" value="NTP_transferase"/>
    <property type="match status" value="1"/>
</dbReference>
<dbReference type="SUPFAM" id="SSF159283">
    <property type="entry name" value="Guanosine diphospho-D-mannose pyrophosphorylase/mannose-6-phosphate isomerase linker domain"/>
    <property type="match status" value="1"/>
</dbReference>
<dbReference type="InterPro" id="IPR049577">
    <property type="entry name" value="GMPP_N"/>
</dbReference>
<accession>A0ABV6QYW0</accession>
<dbReference type="InterPro" id="IPR010819">
    <property type="entry name" value="AGE/CE"/>
</dbReference>
<organism evidence="5 6">
    <name type="scientific">Brevundimonas balnearis</name>
    <dbReference type="NCBI Taxonomy" id="1572858"/>
    <lineage>
        <taxon>Bacteria</taxon>
        <taxon>Pseudomonadati</taxon>
        <taxon>Pseudomonadota</taxon>
        <taxon>Alphaproteobacteria</taxon>
        <taxon>Caulobacterales</taxon>
        <taxon>Caulobacteraceae</taxon>
        <taxon>Brevundimonas</taxon>
    </lineage>
</organism>
<evidence type="ECO:0000313" key="5">
    <source>
        <dbReference type="EMBL" id="MFC0632411.1"/>
    </source>
</evidence>
<evidence type="ECO:0000256" key="2">
    <source>
        <dbReference type="ARBA" id="ARBA00023235"/>
    </source>
</evidence>
<sequence>MALHPVIMCGGSGARLWPASRPDRPKQFIPLLGPRSLFQETALRVAPLAGPGAELVVVAGVRHMPMIRRQLAEIGLEALILLEPEARDSGPAMAAAAAWLVEKDPLAVAAFVASDHHIPDAEAFRKAMVEAADMAADGRLVTLGVQPTEPSSAYGYIRPVGTGSSAVAAFVEKPDTETATRWITEGYLWNSGNFIVRADTLLSELATYAPEIAAVAESAVREATPHPIAPTRIIRLGKSFGQAPNLSIDYAVMENTTRAWVLPVRFTWSDVGAWDAIARAHAADEGPERADDPAPGCYVHAPRGVAVATLGVRDIAVVVEPDAVLVCALDRTQEVKTIARRMPLAVPGADRSFASAATRFTHWLRTSALPLWTTLGVEPDGAFADALSVCGRAQDGHRRGRVQARQAYVLAAAGLRGWRGPWRAVATRGLNRFIETAARPDGRLATLTATGGRVLDDTATIYDQAFTLFAMATFRRAGVGPEDLPARAGRILTAMQVDRAPSGGWREAGTHPFQANAHMHLLEAALAWEGLEPEGPWRGVADEIVDLCRTRFIDAGGGFLREFFDETWAPADGADGRLVEPGHQFEWAWLLARWGARRSDAGALDVARRLFQVGSLGVDHARGVVVDALDDSLRVTSSRARLWPQTERLKAALILGSMIEADQAAYAAEAEAALRGLSGYLLPNGVWRDKLNPDGSFVEEPAPASSFYHIFAGYEQLAASAEDLPELRDADLALG</sequence>
<dbReference type="InterPro" id="IPR008928">
    <property type="entry name" value="6-hairpin_glycosidase_sf"/>
</dbReference>
<dbReference type="CDD" id="cd02509">
    <property type="entry name" value="GDP-M1P_Guanylyltransferase"/>
    <property type="match status" value="1"/>
</dbReference>
<gene>
    <name evidence="5" type="ORF">ACFFGE_00755</name>
</gene>
<dbReference type="PANTHER" id="PTHR46390">
    <property type="entry name" value="MANNOSE-1-PHOSPHATE GUANYLYLTRANSFERASE"/>
    <property type="match status" value="1"/>
</dbReference>
<evidence type="ECO:0000259" key="4">
    <source>
        <dbReference type="Pfam" id="PF22640"/>
    </source>
</evidence>
<dbReference type="SUPFAM" id="SSF48208">
    <property type="entry name" value="Six-hairpin glycosidases"/>
    <property type="match status" value="1"/>
</dbReference>
<evidence type="ECO:0000313" key="6">
    <source>
        <dbReference type="Proteomes" id="UP001589906"/>
    </source>
</evidence>
<dbReference type="Proteomes" id="UP001589906">
    <property type="component" value="Unassembled WGS sequence"/>
</dbReference>
<feature type="domain" description="Nucleotidyl transferase" evidence="3">
    <location>
        <begin position="5"/>
        <end position="284"/>
    </location>
</feature>
<keyword evidence="2" id="KW-0413">Isomerase</keyword>
<comment type="caution">
    <text evidence="5">The sequence shown here is derived from an EMBL/GenBank/DDBJ whole genome shotgun (WGS) entry which is preliminary data.</text>
</comment>
<evidence type="ECO:0000259" key="3">
    <source>
        <dbReference type="Pfam" id="PF00483"/>
    </source>
</evidence>
<dbReference type="InterPro" id="IPR029044">
    <property type="entry name" value="Nucleotide-diphossugar_trans"/>
</dbReference>